<protein>
    <submittedName>
        <fullName evidence="3">COL6A</fullName>
    </submittedName>
</protein>
<evidence type="ECO:0000256" key="1">
    <source>
        <dbReference type="SAM" id="Phobius"/>
    </source>
</evidence>
<dbReference type="Pfam" id="PF00092">
    <property type="entry name" value="VWA"/>
    <property type="match status" value="1"/>
</dbReference>
<dbReference type="PRINTS" id="PR00453">
    <property type="entry name" value="VWFADOMAIN"/>
</dbReference>
<dbReference type="SUPFAM" id="SSF53300">
    <property type="entry name" value="vWA-like"/>
    <property type="match status" value="1"/>
</dbReference>
<dbReference type="InterPro" id="IPR050525">
    <property type="entry name" value="ECM_Assembly_Org"/>
</dbReference>
<organism evidence="3 4">
    <name type="scientific">Mytilus coruscus</name>
    <name type="common">Sea mussel</name>
    <dbReference type="NCBI Taxonomy" id="42192"/>
    <lineage>
        <taxon>Eukaryota</taxon>
        <taxon>Metazoa</taxon>
        <taxon>Spiralia</taxon>
        <taxon>Lophotrochozoa</taxon>
        <taxon>Mollusca</taxon>
        <taxon>Bivalvia</taxon>
        <taxon>Autobranchia</taxon>
        <taxon>Pteriomorphia</taxon>
        <taxon>Mytilida</taxon>
        <taxon>Mytiloidea</taxon>
        <taxon>Mytilidae</taxon>
        <taxon>Mytilinae</taxon>
        <taxon>Mytilus</taxon>
    </lineage>
</organism>
<reference evidence="3 4" key="1">
    <citation type="submission" date="2020-06" db="EMBL/GenBank/DDBJ databases">
        <authorList>
            <person name="Li R."/>
            <person name="Bekaert M."/>
        </authorList>
    </citation>
    <scope>NUCLEOTIDE SEQUENCE [LARGE SCALE GENOMIC DNA]</scope>
    <source>
        <strain evidence="4">wild</strain>
    </source>
</reference>
<name>A0A6J7ZX69_MYTCO</name>
<keyword evidence="1" id="KW-1133">Transmembrane helix</keyword>
<accession>A0A6J7ZX69</accession>
<dbReference type="InterPro" id="IPR002035">
    <property type="entry name" value="VWF_A"/>
</dbReference>
<keyword evidence="4" id="KW-1185">Reference proteome</keyword>
<feature type="domain" description="VWFA" evidence="2">
    <location>
        <begin position="25"/>
        <end position="210"/>
    </location>
</feature>
<dbReference type="PANTHER" id="PTHR24020">
    <property type="entry name" value="COLLAGEN ALPHA"/>
    <property type="match status" value="1"/>
</dbReference>
<dbReference type="PROSITE" id="PS50234">
    <property type="entry name" value="VWFA"/>
    <property type="match status" value="1"/>
</dbReference>
<dbReference type="Proteomes" id="UP000507470">
    <property type="component" value="Unassembled WGS sequence"/>
</dbReference>
<keyword evidence="1" id="KW-0472">Membrane</keyword>
<gene>
    <name evidence="3" type="ORF">MCOR_1129</name>
</gene>
<dbReference type="AlphaFoldDB" id="A0A6J7ZX69"/>
<evidence type="ECO:0000313" key="4">
    <source>
        <dbReference type="Proteomes" id="UP000507470"/>
    </source>
</evidence>
<evidence type="ECO:0000313" key="3">
    <source>
        <dbReference type="EMBL" id="CAC5357464.1"/>
    </source>
</evidence>
<sequence length="334" mass="35377">MKNVSQSEQFCGYGKLNSCKKIMSYVVFVLDRSGSIYYEDFYEAVDFLYNVTKWLTIGSSTDELQISVVTFSNSVTEEFDLNDYTSKTDLLDAIEAVKSRTPSGQTYTHDALDFCYSSTFTSGHGSRSGVPKAVVVLTDGISTETSETSTQASILQNAGIEVYAIGIGSVVTSSMTELESIASDPDSYYVNTVGTFSNLCLLVPELVVKLDSNVLESAVDKCGVFNTTSTEDTSGTDNTPLYIAAVSGVAATAAVIGGIGVGIAKALAAMKMSAKIPTMLSAVGMYTQAPLGPAKAKFTTKFIQSGIPTGQMIPSKAPAQTFSPRSIASITLLD</sequence>
<keyword evidence="1" id="KW-0812">Transmembrane</keyword>
<dbReference type="InterPro" id="IPR036465">
    <property type="entry name" value="vWFA_dom_sf"/>
</dbReference>
<feature type="transmembrane region" description="Helical" evidence="1">
    <location>
        <begin position="241"/>
        <end position="264"/>
    </location>
</feature>
<dbReference type="PANTHER" id="PTHR24020:SF84">
    <property type="entry name" value="VWFA DOMAIN-CONTAINING PROTEIN"/>
    <property type="match status" value="1"/>
</dbReference>
<dbReference type="OrthoDB" id="6132182at2759"/>
<evidence type="ECO:0000259" key="2">
    <source>
        <dbReference type="PROSITE" id="PS50234"/>
    </source>
</evidence>
<dbReference type="EMBL" id="CACVKT020000204">
    <property type="protein sequence ID" value="CAC5357464.1"/>
    <property type="molecule type" value="Genomic_DNA"/>
</dbReference>
<dbReference type="Gene3D" id="3.40.50.410">
    <property type="entry name" value="von Willebrand factor, type A domain"/>
    <property type="match status" value="1"/>
</dbReference>
<dbReference type="SMART" id="SM00327">
    <property type="entry name" value="VWA"/>
    <property type="match status" value="1"/>
</dbReference>
<proteinExistence type="predicted"/>